<evidence type="ECO:0000313" key="7">
    <source>
        <dbReference type="Proteomes" id="UP001206312"/>
    </source>
</evidence>
<gene>
    <name evidence="6" type="ORF">NG653_10445</name>
</gene>
<dbReference type="InterPro" id="IPR050553">
    <property type="entry name" value="Thioredoxin_ResA/DsbE_sf"/>
</dbReference>
<keyword evidence="2" id="KW-0201">Cytochrome c-type biogenesis</keyword>
<comment type="caution">
    <text evidence="6">The sequence shown here is derived from an EMBL/GenBank/DDBJ whole genome shotgun (WGS) entry which is preliminary data.</text>
</comment>
<keyword evidence="3" id="KW-1015">Disulfide bond</keyword>
<evidence type="ECO:0000256" key="3">
    <source>
        <dbReference type="ARBA" id="ARBA00023157"/>
    </source>
</evidence>
<evidence type="ECO:0000259" key="5">
    <source>
        <dbReference type="PROSITE" id="PS51352"/>
    </source>
</evidence>
<proteinExistence type="predicted"/>
<comment type="subcellular location">
    <subcellularLocation>
        <location evidence="1">Cell envelope</location>
    </subcellularLocation>
</comment>
<dbReference type="SUPFAM" id="SSF52833">
    <property type="entry name" value="Thioredoxin-like"/>
    <property type="match status" value="1"/>
</dbReference>
<feature type="domain" description="Thioredoxin" evidence="5">
    <location>
        <begin position="16"/>
        <end position="186"/>
    </location>
</feature>
<dbReference type="Proteomes" id="UP001206312">
    <property type="component" value="Unassembled WGS sequence"/>
</dbReference>
<evidence type="ECO:0000256" key="2">
    <source>
        <dbReference type="ARBA" id="ARBA00022748"/>
    </source>
</evidence>
<dbReference type="Gene3D" id="3.40.30.10">
    <property type="entry name" value="Glutaredoxin"/>
    <property type="match status" value="1"/>
</dbReference>
<evidence type="ECO:0000313" key="6">
    <source>
        <dbReference type="EMBL" id="MCO5725276.1"/>
    </source>
</evidence>
<reference evidence="6 7" key="1">
    <citation type="submission" date="2022-06" db="EMBL/GenBank/DDBJ databases">
        <authorList>
            <person name="Xuan X."/>
        </authorList>
    </citation>
    <scope>NUCLEOTIDE SEQUENCE [LARGE SCALE GENOMIC DNA]</scope>
    <source>
        <strain evidence="6 7">2V75</strain>
    </source>
</reference>
<protein>
    <recommendedName>
        <fullName evidence="5">Thioredoxin domain-containing protein</fullName>
    </recommendedName>
</protein>
<dbReference type="PROSITE" id="PS51352">
    <property type="entry name" value="THIOREDOXIN_2"/>
    <property type="match status" value="1"/>
</dbReference>
<name>A0ABT1AZB1_9FLAO</name>
<evidence type="ECO:0000256" key="1">
    <source>
        <dbReference type="ARBA" id="ARBA00004196"/>
    </source>
</evidence>
<organism evidence="6 7">
    <name type="scientific">Robiginitalea marina</name>
    <dbReference type="NCBI Taxonomy" id="2954105"/>
    <lineage>
        <taxon>Bacteria</taxon>
        <taxon>Pseudomonadati</taxon>
        <taxon>Bacteroidota</taxon>
        <taxon>Flavobacteriia</taxon>
        <taxon>Flavobacteriales</taxon>
        <taxon>Flavobacteriaceae</taxon>
        <taxon>Robiginitalea</taxon>
    </lineage>
</organism>
<dbReference type="RefSeq" id="WP_252741648.1">
    <property type="nucleotide sequence ID" value="NZ_JAMXIB010000007.1"/>
</dbReference>
<dbReference type="EMBL" id="JAMXIB010000007">
    <property type="protein sequence ID" value="MCO5725276.1"/>
    <property type="molecule type" value="Genomic_DNA"/>
</dbReference>
<evidence type="ECO:0000256" key="4">
    <source>
        <dbReference type="ARBA" id="ARBA00023284"/>
    </source>
</evidence>
<dbReference type="PANTHER" id="PTHR42852:SF6">
    <property type="entry name" value="THIOL:DISULFIDE INTERCHANGE PROTEIN DSBE"/>
    <property type="match status" value="1"/>
</dbReference>
<sequence>MAPKRKKLLRLAAVIALAGSLAFAFKYFRDTSFDGNADIRFLQGEYEDLDALLSAPELRGKILYVDLWFSTCPFCLKEIRELPAVKEYLNGRKVDLLYLSHRTRHPNAEQLWKNAIRELDLTGWHYMMDRDFEAKVWQELRAADSTVRGGFPHFLIIDNTTGYRNYNAPKPSHFEGLKEVFESLPLPASDE</sequence>
<dbReference type="InterPro" id="IPR013766">
    <property type="entry name" value="Thioredoxin_domain"/>
</dbReference>
<dbReference type="PANTHER" id="PTHR42852">
    <property type="entry name" value="THIOL:DISULFIDE INTERCHANGE PROTEIN DSBE"/>
    <property type="match status" value="1"/>
</dbReference>
<dbReference type="InterPro" id="IPR036249">
    <property type="entry name" value="Thioredoxin-like_sf"/>
</dbReference>
<keyword evidence="4" id="KW-0676">Redox-active center</keyword>
<keyword evidence="7" id="KW-1185">Reference proteome</keyword>
<accession>A0ABT1AZB1</accession>